<keyword evidence="3" id="KW-1185">Reference proteome</keyword>
<organism evidence="2 3">
    <name type="scientific">Podospora didyma</name>
    <dbReference type="NCBI Taxonomy" id="330526"/>
    <lineage>
        <taxon>Eukaryota</taxon>
        <taxon>Fungi</taxon>
        <taxon>Dikarya</taxon>
        <taxon>Ascomycota</taxon>
        <taxon>Pezizomycotina</taxon>
        <taxon>Sordariomycetes</taxon>
        <taxon>Sordariomycetidae</taxon>
        <taxon>Sordariales</taxon>
        <taxon>Podosporaceae</taxon>
        <taxon>Podospora</taxon>
    </lineage>
</organism>
<comment type="caution">
    <text evidence="2">The sequence shown here is derived from an EMBL/GenBank/DDBJ whole genome shotgun (WGS) entry which is preliminary data.</text>
</comment>
<gene>
    <name evidence="2" type="ORF">B0H63DRAFT_489974</name>
</gene>
<dbReference type="InterPro" id="IPR012312">
    <property type="entry name" value="Hemerythrin-like"/>
</dbReference>
<evidence type="ECO:0000313" key="3">
    <source>
        <dbReference type="Proteomes" id="UP001285441"/>
    </source>
</evidence>
<dbReference type="Gene3D" id="1.20.120.520">
    <property type="entry name" value="nmb1532 protein domain like"/>
    <property type="match status" value="1"/>
</dbReference>
<dbReference type="InterPro" id="IPR053206">
    <property type="entry name" value="Dimeric_xanthone_biosynth"/>
</dbReference>
<proteinExistence type="predicted"/>
<feature type="domain" description="Hemerythrin-like" evidence="1">
    <location>
        <begin position="37"/>
        <end position="158"/>
    </location>
</feature>
<dbReference type="PANTHER" id="PTHR38048">
    <property type="entry name" value="EXPRESSED PROTEIN"/>
    <property type="match status" value="1"/>
</dbReference>
<dbReference type="PANTHER" id="PTHR38048:SF2">
    <property type="entry name" value="HEMERYTHRIN-LIKE DOMAIN-CONTAINING PROTEIN"/>
    <property type="match status" value="1"/>
</dbReference>
<reference evidence="2" key="1">
    <citation type="journal article" date="2023" name="Mol. Phylogenet. Evol.">
        <title>Genome-scale phylogeny and comparative genomics of the fungal order Sordariales.</title>
        <authorList>
            <person name="Hensen N."/>
            <person name="Bonometti L."/>
            <person name="Westerberg I."/>
            <person name="Brannstrom I.O."/>
            <person name="Guillou S."/>
            <person name="Cros-Aarteil S."/>
            <person name="Calhoun S."/>
            <person name="Haridas S."/>
            <person name="Kuo A."/>
            <person name="Mondo S."/>
            <person name="Pangilinan J."/>
            <person name="Riley R."/>
            <person name="LaButti K."/>
            <person name="Andreopoulos B."/>
            <person name="Lipzen A."/>
            <person name="Chen C."/>
            <person name="Yan M."/>
            <person name="Daum C."/>
            <person name="Ng V."/>
            <person name="Clum A."/>
            <person name="Steindorff A."/>
            <person name="Ohm R.A."/>
            <person name="Martin F."/>
            <person name="Silar P."/>
            <person name="Natvig D.O."/>
            <person name="Lalanne C."/>
            <person name="Gautier V."/>
            <person name="Ament-Velasquez S.L."/>
            <person name="Kruys A."/>
            <person name="Hutchinson M.I."/>
            <person name="Powell A.J."/>
            <person name="Barry K."/>
            <person name="Miller A.N."/>
            <person name="Grigoriev I.V."/>
            <person name="Debuchy R."/>
            <person name="Gladieux P."/>
            <person name="Hiltunen Thoren M."/>
            <person name="Johannesson H."/>
        </authorList>
    </citation>
    <scope>NUCLEOTIDE SEQUENCE</scope>
    <source>
        <strain evidence="2">CBS 232.78</strain>
    </source>
</reference>
<name>A0AAE0N3C5_9PEZI</name>
<evidence type="ECO:0000313" key="2">
    <source>
        <dbReference type="EMBL" id="KAK3367904.1"/>
    </source>
</evidence>
<dbReference type="AlphaFoldDB" id="A0AAE0N3C5"/>
<dbReference type="EMBL" id="JAULSW010000011">
    <property type="protein sequence ID" value="KAK3367904.1"/>
    <property type="molecule type" value="Genomic_DNA"/>
</dbReference>
<dbReference type="CDD" id="cd12108">
    <property type="entry name" value="Hr-like"/>
    <property type="match status" value="1"/>
</dbReference>
<dbReference type="Proteomes" id="UP001285441">
    <property type="component" value="Unassembled WGS sequence"/>
</dbReference>
<accession>A0AAE0N3C5</accession>
<evidence type="ECO:0000259" key="1">
    <source>
        <dbReference type="Pfam" id="PF01814"/>
    </source>
</evidence>
<sequence>MAPVYADHPFSLIPTPVFLAKSKDPNAKTDKFDEIASEMANVHNIMLRGLNSIYLQAPHISQGDIIPFCRYISGFCSFIHIHHNGEEEQFFPEVEKMAGVKGLMDGNVEQHRVFQAGLKGLEEYTAAVLAGKEEYSGEKIKNLVDGFGAVLVQHLTDEIPTLLGLREYEDKMAGLEKAIQEEAETSMKTLGNFGMVWCFANLDIHFENDIWLGFPPAPAPVKFLFRNLFWWFYPDARKFGSVDRQGKLKPLYAVPVEGEKAS</sequence>
<reference evidence="2" key="2">
    <citation type="submission" date="2023-06" db="EMBL/GenBank/DDBJ databases">
        <authorList>
            <consortium name="Lawrence Berkeley National Laboratory"/>
            <person name="Haridas S."/>
            <person name="Hensen N."/>
            <person name="Bonometti L."/>
            <person name="Westerberg I."/>
            <person name="Brannstrom I.O."/>
            <person name="Guillou S."/>
            <person name="Cros-Aarteil S."/>
            <person name="Calhoun S."/>
            <person name="Kuo A."/>
            <person name="Mondo S."/>
            <person name="Pangilinan J."/>
            <person name="Riley R."/>
            <person name="LaButti K."/>
            <person name="Andreopoulos B."/>
            <person name="Lipzen A."/>
            <person name="Chen C."/>
            <person name="Yanf M."/>
            <person name="Daum C."/>
            <person name="Ng V."/>
            <person name="Clum A."/>
            <person name="Steindorff A."/>
            <person name="Ohm R."/>
            <person name="Martin F."/>
            <person name="Silar P."/>
            <person name="Natvig D."/>
            <person name="Lalanne C."/>
            <person name="Gautier V."/>
            <person name="Ament-velasquez S.L."/>
            <person name="Kruys A."/>
            <person name="Hutchinson M.I."/>
            <person name="Powell A.J."/>
            <person name="Barry K."/>
            <person name="Miller A.N."/>
            <person name="Grigoriev I.V."/>
            <person name="Debuchy R."/>
            <person name="Gladieux P."/>
            <person name="Thoren M.H."/>
            <person name="Johannesson H."/>
        </authorList>
    </citation>
    <scope>NUCLEOTIDE SEQUENCE</scope>
    <source>
        <strain evidence="2">CBS 232.78</strain>
    </source>
</reference>
<dbReference type="Pfam" id="PF01814">
    <property type="entry name" value="Hemerythrin"/>
    <property type="match status" value="1"/>
</dbReference>
<protein>
    <recommendedName>
        <fullName evidence="1">Hemerythrin-like domain-containing protein</fullName>
    </recommendedName>
</protein>